<evidence type="ECO:0000313" key="6">
    <source>
        <dbReference type="Proteomes" id="UP000277236"/>
    </source>
</evidence>
<dbReference type="RefSeq" id="WP_122318553.1">
    <property type="nucleotide sequence ID" value="NZ_RBRE01000093.1"/>
</dbReference>
<dbReference type="AlphaFoldDB" id="A0A3M4LHF5"/>
<evidence type="ECO:0000256" key="2">
    <source>
        <dbReference type="ARBA" id="ARBA00022679"/>
    </source>
</evidence>
<evidence type="ECO:0000259" key="4">
    <source>
        <dbReference type="Pfam" id="PF07804"/>
    </source>
</evidence>
<dbReference type="InterPro" id="IPR052028">
    <property type="entry name" value="HipA_Ser/Thr_kinase"/>
</dbReference>
<organism evidence="5 6">
    <name type="scientific">Pseudomonas cichorii</name>
    <dbReference type="NCBI Taxonomy" id="36746"/>
    <lineage>
        <taxon>Bacteria</taxon>
        <taxon>Pseudomonadati</taxon>
        <taxon>Pseudomonadota</taxon>
        <taxon>Gammaproteobacteria</taxon>
        <taxon>Pseudomonadales</taxon>
        <taxon>Pseudomonadaceae</taxon>
        <taxon>Pseudomonas</taxon>
    </lineage>
</organism>
<evidence type="ECO:0000256" key="1">
    <source>
        <dbReference type="ARBA" id="ARBA00010164"/>
    </source>
</evidence>
<comment type="caution">
    <text evidence="5">The sequence shown here is derived from an EMBL/GenBank/DDBJ whole genome shotgun (WGS) entry which is preliminary data.</text>
</comment>
<dbReference type="InterPro" id="IPR016869">
    <property type="entry name" value="UCP028135_HipA-like"/>
</dbReference>
<dbReference type="GO" id="GO:0005829">
    <property type="term" value="C:cytosol"/>
    <property type="evidence" value="ECO:0007669"/>
    <property type="project" value="TreeGrafter"/>
</dbReference>
<dbReference type="InterPro" id="IPR012893">
    <property type="entry name" value="HipA-like_C"/>
</dbReference>
<name>A0A3M4LHF5_PSECI</name>
<dbReference type="OrthoDB" id="9805913at2"/>
<dbReference type="PANTHER" id="PTHR37419">
    <property type="entry name" value="SERINE/THREONINE-PROTEIN KINASE TOXIN HIPA"/>
    <property type="match status" value="1"/>
</dbReference>
<feature type="domain" description="HipA-like C-terminal" evidence="4">
    <location>
        <begin position="165"/>
        <end position="382"/>
    </location>
</feature>
<dbReference type="PANTHER" id="PTHR37419:SF8">
    <property type="entry name" value="TOXIN YJJJ"/>
    <property type="match status" value="1"/>
</dbReference>
<proteinExistence type="inferred from homology"/>
<gene>
    <name evidence="5" type="ORF">ALQ04_03364</name>
</gene>
<sequence length="439" mass="49127">MQLTIQIHDEGHWRDAFHLTFREPAEGFLGPCSYTYDRDYIVRHITDVLAQDESAVSYNFPVGFDDNTLKVAPAFLHDISPAGAAKSSLMRRIGGEKPEGLATDLFLLGRCTPAPIGNMRIKESADLIDQSARLGFPRDEVIALSTEFIDYAYDQGAAIGGASGAGGAAPKILMTADKTGLLYPDASLPDSEAAEHWFIKFPRGQALREDVAILRAEYLYYKAIYQLGLNTVSQDGLAIHEGRKPSLWMKRFDREISPEGVKRSAVESIYSLAGVSEPGVQMNHLQVIDMLVSIWRYAGQEDEIPDLVSEYLRRDLLNQVLGNTDNHGRNTSIIREKGRFKLAPIYDLAPMSVDREGIIRTTRWPKQIELANHINWEAACMSLGTYVHPARLYERLREDATLFLHLPEILQPDLPEAIWSHPSIPLANLKARMQAWGVL</sequence>
<keyword evidence="3" id="KW-0418">Kinase</keyword>
<keyword evidence="2" id="KW-0808">Transferase</keyword>
<dbReference type="PIRSF" id="PIRSF028135">
    <property type="entry name" value="UCP028135_HipA-like"/>
    <property type="match status" value="1"/>
</dbReference>
<dbReference type="Proteomes" id="UP000277236">
    <property type="component" value="Unassembled WGS sequence"/>
</dbReference>
<dbReference type="EMBL" id="RBRE01000093">
    <property type="protein sequence ID" value="RMQ40594.1"/>
    <property type="molecule type" value="Genomic_DNA"/>
</dbReference>
<accession>A0A3M4LHF5</accession>
<evidence type="ECO:0000256" key="3">
    <source>
        <dbReference type="ARBA" id="ARBA00022777"/>
    </source>
</evidence>
<reference evidence="5 6" key="1">
    <citation type="submission" date="2018-08" db="EMBL/GenBank/DDBJ databases">
        <title>Recombination of ecologically and evolutionarily significant loci maintains genetic cohesion in the Pseudomonas syringae species complex.</title>
        <authorList>
            <person name="Dillon M."/>
            <person name="Thakur S."/>
            <person name="Almeida R.N.D."/>
            <person name="Weir B.S."/>
            <person name="Guttman D.S."/>
        </authorList>
    </citation>
    <scope>NUCLEOTIDE SEQUENCE [LARGE SCALE GENOMIC DNA]</scope>
    <source>
        <strain evidence="5 6">ICMP 3353</strain>
    </source>
</reference>
<dbReference type="GO" id="GO:0004674">
    <property type="term" value="F:protein serine/threonine kinase activity"/>
    <property type="evidence" value="ECO:0007669"/>
    <property type="project" value="TreeGrafter"/>
</dbReference>
<evidence type="ECO:0000313" key="5">
    <source>
        <dbReference type="EMBL" id="RMQ40594.1"/>
    </source>
</evidence>
<protein>
    <recommendedName>
        <fullName evidence="4">HipA-like C-terminal domain-containing protein</fullName>
    </recommendedName>
</protein>
<comment type="similarity">
    <text evidence="1">Belongs to the HipA Ser/Thr kinase family.</text>
</comment>
<dbReference type="Pfam" id="PF07804">
    <property type="entry name" value="HipA_C"/>
    <property type="match status" value="1"/>
</dbReference>